<dbReference type="OrthoDB" id="1262810at2759"/>
<feature type="domain" description="Sacsin/Nov" evidence="1">
    <location>
        <begin position="1"/>
        <end position="234"/>
    </location>
</feature>
<organism evidence="2 3">
    <name type="scientific">Dentiscutata erythropus</name>
    <dbReference type="NCBI Taxonomy" id="1348616"/>
    <lineage>
        <taxon>Eukaryota</taxon>
        <taxon>Fungi</taxon>
        <taxon>Fungi incertae sedis</taxon>
        <taxon>Mucoromycota</taxon>
        <taxon>Glomeromycotina</taxon>
        <taxon>Glomeromycetes</taxon>
        <taxon>Diversisporales</taxon>
        <taxon>Gigasporaceae</taxon>
        <taxon>Dentiscutata</taxon>
    </lineage>
</organism>
<protein>
    <submittedName>
        <fullName evidence="2">1774_t:CDS:1</fullName>
    </submittedName>
</protein>
<gene>
    <name evidence="2" type="ORF">DERYTH_LOCUS23230</name>
</gene>
<evidence type="ECO:0000313" key="3">
    <source>
        <dbReference type="Proteomes" id="UP000789405"/>
    </source>
</evidence>
<evidence type="ECO:0000313" key="2">
    <source>
        <dbReference type="EMBL" id="CAG8800260.1"/>
    </source>
</evidence>
<evidence type="ECO:0000259" key="1">
    <source>
        <dbReference type="Pfam" id="PF25794"/>
    </source>
</evidence>
<keyword evidence="3" id="KW-1185">Reference proteome</keyword>
<dbReference type="InterPro" id="IPR052972">
    <property type="entry name" value="Sacsin_chaperone_reg"/>
</dbReference>
<dbReference type="InterPro" id="IPR058210">
    <property type="entry name" value="SACS/Nov_dom"/>
</dbReference>
<reference evidence="2" key="1">
    <citation type="submission" date="2021-06" db="EMBL/GenBank/DDBJ databases">
        <authorList>
            <person name="Kallberg Y."/>
            <person name="Tangrot J."/>
            <person name="Rosling A."/>
        </authorList>
    </citation>
    <scope>NUCLEOTIDE SEQUENCE</scope>
    <source>
        <strain evidence="2">MA453B</strain>
    </source>
</reference>
<dbReference type="PANTHER" id="PTHR15600:SF42">
    <property type="entry name" value="SACSIN"/>
    <property type="match status" value="1"/>
</dbReference>
<dbReference type="SUPFAM" id="SSF55874">
    <property type="entry name" value="ATPase domain of HSP90 chaperone/DNA topoisomerase II/histidine kinase"/>
    <property type="match status" value="1"/>
</dbReference>
<dbReference type="InterPro" id="IPR036890">
    <property type="entry name" value="HATPase_C_sf"/>
</dbReference>
<accession>A0A9N9JX93</accession>
<name>A0A9N9JX93_9GLOM</name>
<dbReference type="EMBL" id="CAJVPY010034657">
    <property type="protein sequence ID" value="CAG8800260.1"/>
    <property type="molecule type" value="Genomic_DNA"/>
</dbReference>
<dbReference type="GO" id="GO:0030544">
    <property type="term" value="F:Hsp70 protein binding"/>
    <property type="evidence" value="ECO:0007669"/>
    <property type="project" value="TreeGrafter"/>
</dbReference>
<sequence length="630" mass="72361">DYSVGSIFTEFLQNADDAGARKICFVIDERDHRKFNNWFGLLCKNADKQNSLLSDEMNQWQGPALWIYNDAEFTQHDFESLKKLGMGGKRDDKTKIGRFGIGFNCAYHLTDLPSFVSGEHIVFFDPLEKFLPKTGNPPRNPRGTKINFIEKDFKKRFEDQASTYDKIFGCEFKEKFNGTLFRLPLRTLPSELSTQTIKPENLKTKIFDNIQGCRELLFLRNIEECSLFQMNKNTIGNPEPELVWETKIKNMNDDIRKIRISQSWEAKLYQLEMEMCYKQNRYNKNKCSEIWQICNGGDNVVDKSRFREISKEVNLLARGGVAVLLSMGDGKSLEELKAEKFSNVPALNGKVYSYLSLPLFTSLGVHINGSFCLSSDRKNVLQADSDLLTAETKEGEWNRYILLDVLPPLHSKILEHVANQLTSSFNDQIFSRLWPIKSSISDIYREYGFNVLRKLYRDKSKVFWTEANGGALITFQKAYFATSNNSVIANILVNHEIEVVKLPEENMNHIIEMIGKMQGSSVKFITPKVVCSLLKSKSNILNNENEKSHEIAFQLLNFITQGETSDRLQLYKQLNGLRLLPLCDNSLGVFGSQTYYIAKQELRKLFPKALSKFVADPPFILQGTFKDENF</sequence>
<dbReference type="PANTHER" id="PTHR15600">
    <property type="entry name" value="SACSIN"/>
    <property type="match status" value="1"/>
</dbReference>
<dbReference type="Pfam" id="PF25794">
    <property type="entry name" value="SACS"/>
    <property type="match status" value="1"/>
</dbReference>
<dbReference type="NCBIfam" id="NF047352">
    <property type="entry name" value="P_loop_sacsin"/>
    <property type="match status" value="1"/>
</dbReference>
<feature type="non-terminal residue" evidence="2">
    <location>
        <position position="630"/>
    </location>
</feature>
<dbReference type="AlphaFoldDB" id="A0A9N9JX93"/>
<feature type="non-terminal residue" evidence="2">
    <location>
        <position position="1"/>
    </location>
</feature>
<comment type="caution">
    <text evidence="2">The sequence shown here is derived from an EMBL/GenBank/DDBJ whole genome shotgun (WGS) entry which is preliminary data.</text>
</comment>
<proteinExistence type="predicted"/>
<dbReference type="Proteomes" id="UP000789405">
    <property type="component" value="Unassembled WGS sequence"/>
</dbReference>